<protein>
    <submittedName>
        <fullName evidence="4">Regulator of protease activity HflC (Stomatin/prohibitin superfamily)</fullName>
    </submittedName>
</protein>
<name>A0A561ES21_9ACTN</name>
<organism evidence="4 5">
    <name type="scientific">Kitasatospora atroaurantiaca</name>
    <dbReference type="NCBI Taxonomy" id="285545"/>
    <lineage>
        <taxon>Bacteria</taxon>
        <taxon>Bacillati</taxon>
        <taxon>Actinomycetota</taxon>
        <taxon>Actinomycetes</taxon>
        <taxon>Kitasatosporales</taxon>
        <taxon>Streptomycetaceae</taxon>
        <taxon>Kitasatospora</taxon>
    </lineage>
</organism>
<keyword evidence="2" id="KW-1133">Transmembrane helix</keyword>
<feature type="transmembrane region" description="Helical" evidence="2">
    <location>
        <begin position="105"/>
        <end position="126"/>
    </location>
</feature>
<keyword evidence="5" id="KW-1185">Reference proteome</keyword>
<proteinExistence type="predicted"/>
<sequence>MDVTRDSSPRPNSWPPALPERPPVGATQLSRVVADAVTRPLVRASAMPAEDELEALVAEPLAAEPPVGRPPEAQPEVTQPLATQSAARRPPRTDPGLREHRARSIPGWVALLTLLTAVAALVLVLARTGVIPRIAALPDIRTGAARTRGEPDVTAEAIAIACAAGLLAVLTMAGLLVNAGGETRVLTRWGRYRGTVRRNGLAWVNPLLRRRRVDVRLRHWRSDPVHVTDRTGTPIVVRLLIVWRVKDTARALLSVADHETYLREQVHAVLTRTAGALPCDSHDAPGPTLRDGQWFADELTRALAAEVAPAGLEVYSAQPLTVDYAPEVADSMRRRRVADLDAGLRTILVDDAVEAAALAVRRLERVTAHELDEAARRSLMEQLLIAFVAPAGRVNKGVRQ</sequence>
<evidence type="ECO:0000313" key="5">
    <source>
        <dbReference type="Proteomes" id="UP000318416"/>
    </source>
</evidence>
<keyword evidence="4" id="KW-0645">Protease</keyword>
<comment type="caution">
    <text evidence="4">The sequence shown here is derived from an EMBL/GenBank/DDBJ whole genome shotgun (WGS) entry which is preliminary data.</text>
</comment>
<dbReference type="InterPro" id="IPR036013">
    <property type="entry name" value="Band_7/SPFH_dom_sf"/>
</dbReference>
<accession>A0A561ES21</accession>
<dbReference type="Proteomes" id="UP000318416">
    <property type="component" value="Unassembled WGS sequence"/>
</dbReference>
<dbReference type="Pfam" id="PF01145">
    <property type="entry name" value="Band_7"/>
    <property type="match status" value="1"/>
</dbReference>
<evidence type="ECO:0000259" key="3">
    <source>
        <dbReference type="Pfam" id="PF01145"/>
    </source>
</evidence>
<evidence type="ECO:0000256" key="2">
    <source>
        <dbReference type="SAM" id="Phobius"/>
    </source>
</evidence>
<dbReference type="Gene3D" id="3.30.479.30">
    <property type="entry name" value="Band 7 domain"/>
    <property type="match status" value="1"/>
</dbReference>
<dbReference type="InterPro" id="IPR001107">
    <property type="entry name" value="Band_7"/>
</dbReference>
<dbReference type="RefSeq" id="WP_145791668.1">
    <property type="nucleotide sequence ID" value="NZ_BAAABR010000006.1"/>
</dbReference>
<feature type="compositionally biased region" description="Polar residues" evidence="1">
    <location>
        <begin position="76"/>
        <end position="86"/>
    </location>
</feature>
<evidence type="ECO:0000256" key="1">
    <source>
        <dbReference type="SAM" id="MobiDB-lite"/>
    </source>
</evidence>
<keyword evidence="2" id="KW-0472">Membrane</keyword>
<evidence type="ECO:0000313" key="4">
    <source>
        <dbReference type="EMBL" id="TWE18399.1"/>
    </source>
</evidence>
<feature type="domain" description="Band 7" evidence="3">
    <location>
        <begin position="181"/>
        <end position="351"/>
    </location>
</feature>
<dbReference type="AlphaFoldDB" id="A0A561ES21"/>
<dbReference type="GO" id="GO:0008233">
    <property type="term" value="F:peptidase activity"/>
    <property type="evidence" value="ECO:0007669"/>
    <property type="project" value="UniProtKB-KW"/>
</dbReference>
<feature type="region of interest" description="Disordered" evidence="1">
    <location>
        <begin position="58"/>
        <end position="99"/>
    </location>
</feature>
<feature type="region of interest" description="Disordered" evidence="1">
    <location>
        <begin position="1"/>
        <end position="27"/>
    </location>
</feature>
<dbReference type="GO" id="GO:0006508">
    <property type="term" value="P:proteolysis"/>
    <property type="evidence" value="ECO:0007669"/>
    <property type="project" value="UniProtKB-KW"/>
</dbReference>
<gene>
    <name evidence="4" type="ORF">FB465_3469</name>
</gene>
<feature type="transmembrane region" description="Helical" evidence="2">
    <location>
        <begin position="157"/>
        <end position="179"/>
    </location>
</feature>
<keyword evidence="4" id="KW-0378">Hydrolase</keyword>
<reference evidence="4 5" key="1">
    <citation type="submission" date="2019-06" db="EMBL/GenBank/DDBJ databases">
        <title>Sequencing the genomes of 1000 actinobacteria strains.</title>
        <authorList>
            <person name="Klenk H.-P."/>
        </authorList>
    </citation>
    <scope>NUCLEOTIDE SEQUENCE [LARGE SCALE GENOMIC DNA]</scope>
    <source>
        <strain evidence="4 5">DSM 41649</strain>
    </source>
</reference>
<dbReference type="OrthoDB" id="3850886at2"/>
<dbReference type="SUPFAM" id="SSF117892">
    <property type="entry name" value="Band 7/SPFH domain"/>
    <property type="match status" value="1"/>
</dbReference>
<dbReference type="PANTHER" id="PTHR43446:SF1">
    <property type="entry name" value="BAND 7 DOMAIN-CONTAINING PROTEIN"/>
    <property type="match status" value="1"/>
</dbReference>
<keyword evidence="2" id="KW-0812">Transmembrane</keyword>
<dbReference type="EMBL" id="VIVR01000001">
    <property type="protein sequence ID" value="TWE18399.1"/>
    <property type="molecule type" value="Genomic_DNA"/>
</dbReference>
<dbReference type="PANTHER" id="PTHR43446">
    <property type="entry name" value="MEMBRANE PROTEIN-RELATED"/>
    <property type="match status" value="1"/>
</dbReference>
<feature type="compositionally biased region" description="Pro residues" evidence="1">
    <location>
        <begin position="12"/>
        <end position="22"/>
    </location>
</feature>